<dbReference type="EMBL" id="CU459003">
    <property type="protein sequence ID" value="CAM74718.1"/>
    <property type="molecule type" value="Genomic_DNA"/>
</dbReference>
<comment type="similarity">
    <text evidence="2">Belongs to the EamA transporter family.</text>
</comment>
<keyword evidence="4 7" id="KW-1133">Transmembrane helix</keyword>
<feature type="transmembrane region" description="Helical" evidence="7">
    <location>
        <begin position="124"/>
        <end position="144"/>
    </location>
</feature>
<reference evidence="9" key="1">
    <citation type="journal article" date="2007" name="J. Bacteriol.">
        <title>Comparative genome analysis of four magnetotactic bacteria reveals a complex set of group-specific genes implicated in magnetosome biomineralization and function.</title>
        <authorList>
            <person name="Richter M."/>
            <person name="Kube M."/>
            <person name="Bazylinski D.A."/>
            <person name="Lombardot T."/>
            <person name="Gloeckner F.O."/>
            <person name="Reinhardt R."/>
            <person name="Schueler D."/>
        </authorList>
    </citation>
    <scope>NUCLEOTIDE SEQUENCE</scope>
    <source>
        <strain evidence="9">MSR-1</strain>
    </source>
</reference>
<feature type="transmembrane region" description="Helical" evidence="7">
    <location>
        <begin position="181"/>
        <end position="202"/>
    </location>
</feature>
<gene>
    <name evidence="9" type="ORF">MGR_0861</name>
</gene>
<dbReference type="Pfam" id="PF00892">
    <property type="entry name" value="EamA"/>
    <property type="match status" value="2"/>
</dbReference>
<organism evidence="9">
    <name type="scientific">Magnetospirillum gryphiswaldense</name>
    <dbReference type="NCBI Taxonomy" id="55518"/>
    <lineage>
        <taxon>Bacteria</taxon>
        <taxon>Pseudomonadati</taxon>
        <taxon>Pseudomonadota</taxon>
        <taxon>Alphaproteobacteria</taxon>
        <taxon>Rhodospirillales</taxon>
        <taxon>Rhodospirillaceae</taxon>
        <taxon>Magnetospirillum</taxon>
    </lineage>
</organism>
<feature type="transmembrane region" description="Helical" evidence="7">
    <location>
        <begin position="208"/>
        <end position="226"/>
    </location>
</feature>
<evidence type="ECO:0000256" key="2">
    <source>
        <dbReference type="ARBA" id="ARBA00007362"/>
    </source>
</evidence>
<evidence type="ECO:0000256" key="5">
    <source>
        <dbReference type="ARBA" id="ARBA00023136"/>
    </source>
</evidence>
<evidence type="ECO:0000259" key="8">
    <source>
        <dbReference type="Pfam" id="PF00892"/>
    </source>
</evidence>
<evidence type="ECO:0000256" key="1">
    <source>
        <dbReference type="ARBA" id="ARBA00004141"/>
    </source>
</evidence>
<dbReference type="SUPFAM" id="SSF103481">
    <property type="entry name" value="Multidrug resistance efflux transporter EmrE"/>
    <property type="match status" value="2"/>
</dbReference>
<feature type="transmembrane region" description="Helical" evidence="7">
    <location>
        <begin position="32"/>
        <end position="51"/>
    </location>
</feature>
<accession>A4TVR1</accession>
<feature type="domain" description="EamA" evidence="8">
    <location>
        <begin position="146"/>
        <end position="254"/>
    </location>
</feature>
<dbReference type="PANTHER" id="PTHR32322:SF2">
    <property type="entry name" value="EAMA DOMAIN-CONTAINING PROTEIN"/>
    <property type="match status" value="1"/>
</dbReference>
<evidence type="ECO:0000256" key="6">
    <source>
        <dbReference type="SAM" id="MobiDB-lite"/>
    </source>
</evidence>
<feature type="transmembrane region" description="Helical" evidence="7">
    <location>
        <begin position="63"/>
        <end position="84"/>
    </location>
</feature>
<keyword evidence="5 7" id="KW-0472">Membrane</keyword>
<feature type="domain" description="EamA" evidence="8">
    <location>
        <begin position="4"/>
        <end position="135"/>
    </location>
</feature>
<dbReference type="AlphaFoldDB" id="A4TVR1"/>
<name>A4TVR1_9PROT</name>
<dbReference type="PANTHER" id="PTHR32322">
    <property type="entry name" value="INNER MEMBRANE TRANSPORTER"/>
    <property type="match status" value="1"/>
</dbReference>
<evidence type="ECO:0000256" key="3">
    <source>
        <dbReference type="ARBA" id="ARBA00022692"/>
    </source>
</evidence>
<proteinExistence type="inferred from homology"/>
<dbReference type="InterPro" id="IPR037185">
    <property type="entry name" value="EmrE-like"/>
</dbReference>
<comment type="subcellular location">
    <subcellularLocation>
        <location evidence="1">Membrane</location>
        <topology evidence="1">Multi-pass membrane protein</topology>
    </subcellularLocation>
</comment>
<sequence>MRTTIFLVAAAAILWGANFNLSKPVVAEMHPLLAGAGRFVLAAVVMGLMVAWQRRRVPLIRHFRAYTLLGLVGVGGFNVLFFLGMQMTSAVNGALIMAISPLVTAVLAALFLGERLNRMQMLALPVALAGVAVVVLGGGARLTLSPGDALMLGANFSWSLYNVLGKRLMPAEDGLVNTTGIMTMGAVVMTIAALVVGVPAQIPSLPSAAALVFMAVAGSALAYLFWNRGLAQLGAARTSVFLNLVPVSTMIITAATGAPAEPTATGRRRAGAGGGQRPHGQATACGHRLKSTGLPLMLGRFIIRKGLNISGISWPTASGTASSPWPFAAPTSCWNWMMTWMWCSPLAPPRS</sequence>
<keyword evidence="3 7" id="KW-0812">Transmembrane</keyword>
<feature type="region of interest" description="Disordered" evidence="6">
    <location>
        <begin position="259"/>
        <end position="284"/>
    </location>
</feature>
<evidence type="ECO:0000256" key="7">
    <source>
        <dbReference type="SAM" id="Phobius"/>
    </source>
</evidence>
<dbReference type="InterPro" id="IPR000620">
    <property type="entry name" value="EamA_dom"/>
</dbReference>
<dbReference type="GO" id="GO:0016020">
    <property type="term" value="C:membrane"/>
    <property type="evidence" value="ECO:0007669"/>
    <property type="project" value="UniProtKB-SubCell"/>
</dbReference>
<feature type="transmembrane region" description="Helical" evidence="7">
    <location>
        <begin position="90"/>
        <end position="112"/>
    </location>
</feature>
<dbReference type="InterPro" id="IPR050638">
    <property type="entry name" value="AA-Vitamin_Transporters"/>
</dbReference>
<protein>
    <recommendedName>
        <fullName evidence="8">EamA domain-containing protein</fullName>
    </recommendedName>
</protein>
<evidence type="ECO:0000313" key="9">
    <source>
        <dbReference type="EMBL" id="CAM74718.1"/>
    </source>
</evidence>
<evidence type="ECO:0000256" key="4">
    <source>
        <dbReference type="ARBA" id="ARBA00022989"/>
    </source>
</evidence>